<dbReference type="GO" id="GO:0050661">
    <property type="term" value="F:NADP binding"/>
    <property type="evidence" value="ECO:0007669"/>
    <property type="project" value="InterPro"/>
</dbReference>
<comment type="cofactor">
    <cofactor evidence="1">
        <name>FMN</name>
        <dbReference type="ChEBI" id="CHEBI:58210"/>
    </cofactor>
</comment>
<dbReference type="SUPFAM" id="SSF51395">
    <property type="entry name" value="FMN-linked oxidoreductases"/>
    <property type="match status" value="1"/>
</dbReference>
<feature type="domain" description="NADH:flavin oxidoreductase/NADH oxidase N-terminal" evidence="6">
    <location>
        <begin position="4"/>
        <end position="338"/>
    </location>
</feature>
<dbReference type="EMBL" id="JFYO01000007">
    <property type="protein sequence ID" value="EZP26001.1"/>
    <property type="molecule type" value="Genomic_DNA"/>
</dbReference>
<evidence type="ECO:0000256" key="2">
    <source>
        <dbReference type="ARBA" id="ARBA00022630"/>
    </source>
</evidence>
<gene>
    <name evidence="7" type="ORF">BW34_02333</name>
</gene>
<dbReference type="Proteomes" id="UP000024001">
    <property type="component" value="Unassembled WGS sequence"/>
</dbReference>
<proteinExistence type="predicted"/>
<evidence type="ECO:0000256" key="5">
    <source>
        <dbReference type="ARBA" id="ARBA00023002"/>
    </source>
</evidence>
<keyword evidence="4" id="KW-0521">NADP</keyword>
<dbReference type="OrthoDB" id="3169239at2"/>
<organism evidence="7 8">
    <name type="scientific">Microbacterium oleivorans</name>
    <dbReference type="NCBI Taxonomy" id="273677"/>
    <lineage>
        <taxon>Bacteria</taxon>
        <taxon>Bacillati</taxon>
        <taxon>Actinomycetota</taxon>
        <taxon>Actinomycetes</taxon>
        <taxon>Micrococcales</taxon>
        <taxon>Microbacteriaceae</taxon>
        <taxon>Microbacterium</taxon>
    </lineage>
</organism>
<comment type="caution">
    <text evidence="7">The sequence shown here is derived from an EMBL/GenBank/DDBJ whole genome shotgun (WGS) entry which is preliminary data.</text>
</comment>
<dbReference type="eggNOG" id="COG1902">
    <property type="taxonomic scope" value="Bacteria"/>
</dbReference>
<accession>A0A031FP81</accession>
<sequence length="357" mass="37927">MTLLFTPLELTGATARNRLWVSPMCQYTSVDGMPNDWHHVHLAQFATGGAGMVITEAAAVTAEGRITAHDAGLWNDEQRDAWAPIVAAIHARGALAGVQLAHAGRKASTHRPFDDARGSVSRADGGWTTVAPSAIAYEGFAEPVALDADGIDALVAAFGEAARRADEAGFDLLEIHAAHGYLLHQFLSPLSNTRTDEHGGSLENRARVLLRVVEAVRDAAPNRTIAVRFSATDWAEGGWGVEETATVAGWVGEHGASVIDVSTGGLVAHQKITTGPGYQVPFAATIRERTGLLVTAVGEILDGPQAEAVLRDGLADAVMIGRGWLRDPHFALHAADELGDAEAATLWPPQYLRARRR</sequence>
<dbReference type="Gene3D" id="3.20.20.70">
    <property type="entry name" value="Aldolase class I"/>
    <property type="match status" value="1"/>
</dbReference>
<dbReference type="PANTHER" id="PTHR43303">
    <property type="entry name" value="NADPH DEHYDROGENASE C23G7.10C-RELATED"/>
    <property type="match status" value="1"/>
</dbReference>
<keyword evidence="8" id="KW-1185">Reference proteome</keyword>
<evidence type="ECO:0000256" key="1">
    <source>
        <dbReference type="ARBA" id="ARBA00001917"/>
    </source>
</evidence>
<keyword evidence="2" id="KW-0285">Flavoprotein</keyword>
<dbReference type="PATRIC" id="fig|273677.3.peg.2313"/>
<dbReference type="AlphaFoldDB" id="A0A031FP81"/>
<dbReference type="GO" id="GO:0003959">
    <property type="term" value="F:NADPH dehydrogenase activity"/>
    <property type="evidence" value="ECO:0007669"/>
    <property type="project" value="InterPro"/>
</dbReference>
<evidence type="ECO:0000313" key="8">
    <source>
        <dbReference type="Proteomes" id="UP000024001"/>
    </source>
</evidence>
<reference evidence="7 8" key="1">
    <citation type="submission" date="2014-03" db="EMBL/GenBank/DDBJ databases">
        <title>Draft Genome Sequences of 13 Willow Endophytes.</title>
        <authorList>
            <person name="Gan H.Y."/>
            <person name="Gan H.M."/>
            <person name="Savka M.A."/>
            <person name="Hudson A.O."/>
        </authorList>
    </citation>
    <scope>NUCLEOTIDE SEQUENCE [LARGE SCALE GENOMIC DNA]</scope>
    <source>
        <strain evidence="7 8">RIT293</strain>
    </source>
</reference>
<dbReference type="InterPro" id="IPR013785">
    <property type="entry name" value="Aldolase_TIM"/>
</dbReference>
<evidence type="ECO:0000313" key="7">
    <source>
        <dbReference type="EMBL" id="EZP26001.1"/>
    </source>
</evidence>
<dbReference type="InterPro" id="IPR001155">
    <property type="entry name" value="OxRdtase_FMN_N"/>
</dbReference>
<evidence type="ECO:0000256" key="4">
    <source>
        <dbReference type="ARBA" id="ARBA00022857"/>
    </source>
</evidence>
<evidence type="ECO:0000259" key="6">
    <source>
        <dbReference type="Pfam" id="PF00724"/>
    </source>
</evidence>
<dbReference type="Pfam" id="PF00724">
    <property type="entry name" value="Oxidored_FMN"/>
    <property type="match status" value="1"/>
</dbReference>
<keyword evidence="3" id="KW-0288">FMN</keyword>
<name>A0A031FP81_9MICO</name>
<evidence type="ECO:0000256" key="3">
    <source>
        <dbReference type="ARBA" id="ARBA00022643"/>
    </source>
</evidence>
<dbReference type="PANTHER" id="PTHR43303:SF4">
    <property type="entry name" value="NADPH DEHYDROGENASE C23G7.10C-RELATED"/>
    <property type="match status" value="1"/>
</dbReference>
<dbReference type="RefSeq" id="WP_036312640.1">
    <property type="nucleotide sequence ID" value="NZ_JFYO01000007.1"/>
</dbReference>
<dbReference type="CDD" id="cd02932">
    <property type="entry name" value="OYE_YqiM_FMN"/>
    <property type="match status" value="1"/>
</dbReference>
<keyword evidence="5" id="KW-0560">Oxidoreductase</keyword>
<protein>
    <submittedName>
        <fullName evidence="7">Oxidoreductase</fullName>
    </submittedName>
</protein>
<dbReference type="InterPro" id="IPR044152">
    <property type="entry name" value="YqjM-like"/>
</dbReference>
<dbReference type="GO" id="GO:0010181">
    <property type="term" value="F:FMN binding"/>
    <property type="evidence" value="ECO:0007669"/>
    <property type="project" value="InterPro"/>
</dbReference>